<evidence type="ECO:0000313" key="2">
    <source>
        <dbReference type="EMBL" id="WAD02601.1"/>
    </source>
</evidence>
<dbReference type="AlphaFoldDB" id="A0AB38X7Z1"/>
<dbReference type="EMBL" id="CP113117">
    <property type="protein sequence ID" value="WAD02601.1"/>
    <property type="molecule type" value="Genomic_DNA"/>
</dbReference>
<protein>
    <submittedName>
        <fullName evidence="2">Uncharacterized protein</fullName>
    </submittedName>
</protein>
<feature type="region of interest" description="Disordered" evidence="1">
    <location>
        <begin position="37"/>
        <end position="68"/>
    </location>
</feature>
<organism evidence="2 3">
    <name type="scientific">Levilactobacillus brevis</name>
    <name type="common">Lactobacillus brevis</name>
    <dbReference type="NCBI Taxonomy" id="1580"/>
    <lineage>
        <taxon>Bacteria</taxon>
        <taxon>Bacillati</taxon>
        <taxon>Bacillota</taxon>
        <taxon>Bacilli</taxon>
        <taxon>Lactobacillales</taxon>
        <taxon>Lactobacillaceae</taxon>
        <taxon>Levilactobacillus</taxon>
    </lineage>
</organism>
<dbReference type="Proteomes" id="UP001164768">
    <property type="component" value="Chromosome"/>
</dbReference>
<evidence type="ECO:0000313" key="3">
    <source>
        <dbReference type="Proteomes" id="UP001164768"/>
    </source>
</evidence>
<evidence type="ECO:0000256" key="1">
    <source>
        <dbReference type="SAM" id="MobiDB-lite"/>
    </source>
</evidence>
<sequence length="68" mass="7837">MVKRKQTPMYWQNGSYASKTGHKIERDLDPWVREQYAKHHSQKSGAFSVEERLGKDAQKVKASSDGDQ</sequence>
<dbReference type="RefSeq" id="WP_087609355.1">
    <property type="nucleotide sequence ID" value="NZ_CABMJF010000020.1"/>
</dbReference>
<name>A0AB38X7Z1_LEVBR</name>
<reference evidence="2" key="1">
    <citation type="submission" date="2022-11" db="EMBL/GenBank/DDBJ databases">
        <title>Whole genome sequence of Levilactobacillus brevis SMB091.</title>
        <authorList>
            <person name="Kim J.-M."/>
            <person name="Kim O.-C."/>
            <person name="Choi Y.H."/>
            <person name="Han N.S."/>
            <person name="Hurh B."/>
        </authorList>
    </citation>
    <scope>NUCLEOTIDE SEQUENCE</scope>
    <source>
        <strain evidence="2">SMB091</strain>
    </source>
</reference>
<proteinExistence type="predicted"/>
<accession>A0AB38X7Z1</accession>
<feature type="compositionally biased region" description="Basic and acidic residues" evidence="1">
    <location>
        <begin position="49"/>
        <end position="68"/>
    </location>
</feature>
<gene>
    <name evidence="2" type="ORF">ORR04_05330</name>
</gene>